<evidence type="ECO:0000313" key="2">
    <source>
        <dbReference type="Proteomes" id="UP001279734"/>
    </source>
</evidence>
<proteinExistence type="predicted"/>
<name>A0AAD3S0G3_NEPGR</name>
<comment type="caution">
    <text evidence="1">The sequence shown here is derived from an EMBL/GenBank/DDBJ whole genome shotgun (WGS) entry which is preliminary data.</text>
</comment>
<dbReference type="EMBL" id="BSYO01000003">
    <property type="protein sequence ID" value="GMH02031.1"/>
    <property type="molecule type" value="Genomic_DNA"/>
</dbReference>
<keyword evidence="2" id="KW-1185">Reference proteome</keyword>
<sequence length="135" mass="15568">MRDSFGDSSLAETLRQTRPIRILAKAYSEATVSKPKPWNDLQDTRYPEKFSYRFHGVLALHRVITLSNDVVRVELWMFGNDVCSEDKKCKKWVGFDDVKFVDVEVWRTIHLQSALSYRRTGFAAGAPRDPDLDDA</sequence>
<evidence type="ECO:0000313" key="1">
    <source>
        <dbReference type="EMBL" id="GMH02031.1"/>
    </source>
</evidence>
<reference evidence="1" key="1">
    <citation type="submission" date="2023-05" db="EMBL/GenBank/DDBJ databases">
        <title>Nepenthes gracilis genome sequencing.</title>
        <authorList>
            <person name="Fukushima K."/>
        </authorList>
    </citation>
    <scope>NUCLEOTIDE SEQUENCE</scope>
    <source>
        <strain evidence="1">SING2019-196</strain>
    </source>
</reference>
<dbReference type="AlphaFoldDB" id="A0AAD3S0G3"/>
<organism evidence="1 2">
    <name type="scientific">Nepenthes gracilis</name>
    <name type="common">Slender pitcher plant</name>
    <dbReference type="NCBI Taxonomy" id="150966"/>
    <lineage>
        <taxon>Eukaryota</taxon>
        <taxon>Viridiplantae</taxon>
        <taxon>Streptophyta</taxon>
        <taxon>Embryophyta</taxon>
        <taxon>Tracheophyta</taxon>
        <taxon>Spermatophyta</taxon>
        <taxon>Magnoliopsida</taxon>
        <taxon>eudicotyledons</taxon>
        <taxon>Gunneridae</taxon>
        <taxon>Pentapetalae</taxon>
        <taxon>Caryophyllales</taxon>
        <taxon>Nepenthaceae</taxon>
        <taxon>Nepenthes</taxon>
    </lineage>
</organism>
<gene>
    <name evidence="1" type="ORF">Nepgr_003870</name>
</gene>
<protein>
    <submittedName>
        <fullName evidence="1">Uncharacterized protein</fullName>
    </submittedName>
</protein>
<dbReference type="Proteomes" id="UP001279734">
    <property type="component" value="Unassembled WGS sequence"/>
</dbReference>
<accession>A0AAD3S0G3</accession>